<keyword evidence="4" id="KW-0276">Fatty acid metabolism</keyword>
<dbReference type="CDD" id="cd05372">
    <property type="entry name" value="ENR_SDR"/>
    <property type="match status" value="1"/>
</dbReference>
<evidence type="ECO:0000256" key="4">
    <source>
        <dbReference type="ARBA" id="ARBA00022832"/>
    </source>
</evidence>
<dbReference type="InterPro" id="IPR002347">
    <property type="entry name" value="SDR_fam"/>
</dbReference>
<reference evidence="12 13" key="1">
    <citation type="journal article" date="2011" name="Stand. Genomic Sci.">
        <title>Complete genome sequence of Isosphaera pallida type strain (IS1B).</title>
        <authorList>
            <consortium name="US DOE Joint Genome Institute (JGI-PGF)"/>
            <person name="Goker M."/>
            <person name="Cleland D."/>
            <person name="Saunders E."/>
            <person name="Lapidus A."/>
            <person name="Nolan M."/>
            <person name="Lucas S."/>
            <person name="Hammon N."/>
            <person name="Deshpande S."/>
            <person name="Cheng J.F."/>
            <person name="Tapia R."/>
            <person name="Han C."/>
            <person name="Goodwin L."/>
            <person name="Pitluck S."/>
            <person name="Liolios K."/>
            <person name="Pagani I."/>
            <person name="Ivanova N."/>
            <person name="Mavromatis K."/>
            <person name="Pati A."/>
            <person name="Chen A."/>
            <person name="Palaniappan K."/>
            <person name="Land M."/>
            <person name="Hauser L."/>
            <person name="Chang Y.J."/>
            <person name="Jeffries C.D."/>
            <person name="Detter J.C."/>
            <person name="Beck B."/>
            <person name="Woyke T."/>
            <person name="Bristow J."/>
            <person name="Eisen J.A."/>
            <person name="Markowitz V."/>
            <person name="Hugenholtz P."/>
            <person name="Kyrpides N.C."/>
            <person name="Klenk H.P."/>
        </authorList>
    </citation>
    <scope>NUCLEOTIDE SEQUENCE [LARGE SCALE GENOMIC DNA]</scope>
    <source>
        <strain evidence="13">ATCC 43644 / DSM 9630 / IS1B</strain>
    </source>
</reference>
<dbReference type="GO" id="GO:0006633">
    <property type="term" value="P:fatty acid biosynthetic process"/>
    <property type="evidence" value="ECO:0007669"/>
    <property type="project" value="UniProtKB-KW"/>
</dbReference>
<dbReference type="EMBL" id="CP002353">
    <property type="protein sequence ID" value="ADV62949.1"/>
    <property type="molecule type" value="Genomic_DNA"/>
</dbReference>
<keyword evidence="5 8" id="KW-0560">Oxidoreductase</keyword>
<dbReference type="InterPro" id="IPR014358">
    <property type="entry name" value="Enoyl-ACP_Rdtase_NADH"/>
</dbReference>
<feature type="active site" description="Proton acceptor" evidence="9">
    <location>
        <position position="156"/>
    </location>
</feature>
<name>E8QWP9_ISOPI</name>
<evidence type="ECO:0000256" key="10">
    <source>
        <dbReference type="PIRSR" id="PIRSR000094-2"/>
    </source>
</evidence>
<accession>E8QWP9</accession>
<feature type="active site" description="Proton acceptor" evidence="9">
    <location>
        <position position="146"/>
    </location>
</feature>
<evidence type="ECO:0000313" key="13">
    <source>
        <dbReference type="Proteomes" id="UP000008631"/>
    </source>
</evidence>
<comment type="catalytic activity">
    <reaction evidence="8">
        <text>a 2,3-saturated acyl-[ACP] + NAD(+) = a (2E)-enoyl-[ACP] + NADH + H(+)</text>
        <dbReference type="Rhea" id="RHEA:10240"/>
        <dbReference type="Rhea" id="RHEA-COMP:9925"/>
        <dbReference type="Rhea" id="RHEA-COMP:9926"/>
        <dbReference type="ChEBI" id="CHEBI:15378"/>
        <dbReference type="ChEBI" id="CHEBI:57540"/>
        <dbReference type="ChEBI" id="CHEBI:57945"/>
        <dbReference type="ChEBI" id="CHEBI:78784"/>
        <dbReference type="ChEBI" id="CHEBI:78785"/>
        <dbReference type="EC" id="1.3.1.9"/>
    </reaction>
</comment>
<evidence type="ECO:0000256" key="1">
    <source>
        <dbReference type="ARBA" id="ARBA00005194"/>
    </source>
</evidence>
<evidence type="ECO:0000256" key="8">
    <source>
        <dbReference type="PIRNR" id="PIRNR000094"/>
    </source>
</evidence>
<keyword evidence="6" id="KW-0443">Lipid metabolism</keyword>
<protein>
    <recommendedName>
        <fullName evidence="8">Enoyl-[acyl-carrier-protein] reductase [NADH]</fullName>
        <ecNumber evidence="8">1.3.1.9</ecNumber>
    </recommendedName>
</protein>
<feature type="binding site" evidence="11">
    <location>
        <begin position="19"/>
        <end position="20"/>
    </location>
    <ligand>
        <name>NAD(+)</name>
        <dbReference type="ChEBI" id="CHEBI:57540"/>
    </ligand>
</feature>
<feature type="binding site" evidence="11">
    <location>
        <begin position="192"/>
        <end position="196"/>
    </location>
    <ligand>
        <name>NAD(+)</name>
        <dbReference type="ChEBI" id="CHEBI:57540"/>
    </ligand>
</feature>
<dbReference type="GO" id="GO:0004318">
    <property type="term" value="F:enoyl-[acyl-carrier-protein] reductase (NADH) activity"/>
    <property type="evidence" value="ECO:0007669"/>
    <property type="project" value="UniProtKB-EC"/>
</dbReference>
<dbReference type="eggNOG" id="COG0623">
    <property type="taxonomic scope" value="Bacteria"/>
</dbReference>
<feature type="binding site" evidence="11">
    <location>
        <position position="163"/>
    </location>
    <ligand>
        <name>NAD(+)</name>
        <dbReference type="ChEBI" id="CHEBI:57540"/>
    </ligand>
</feature>
<dbReference type="HOGENOM" id="CLU_010194_10_1_0"/>
<evidence type="ECO:0000256" key="9">
    <source>
        <dbReference type="PIRSR" id="PIRSR000094-1"/>
    </source>
</evidence>
<dbReference type="OrthoDB" id="9803628at2"/>
<evidence type="ECO:0000256" key="7">
    <source>
        <dbReference type="ARBA" id="ARBA00023160"/>
    </source>
</evidence>
<gene>
    <name evidence="12" type="ordered locus">Isop_2372</name>
</gene>
<evidence type="ECO:0000256" key="2">
    <source>
        <dbReference type="ARBA" id="ARBA00009233"/>
    </source>
</evidence>
<evidence type="ECO:0000256" key="3">
    <source>
        <dbReference type="ARBA" id="ARBA00022516"/>
    </source>
</evidence>
<dbReference type="STRING" id="575540.Isop_2372"/>
<sequence>MGLFEGKKGLVLGVANEFSIAWAVAKRLLDEGAEVGFTHLPGEKMERRVRRLTDPIQARYVVPCDVQKDDDVANAFAGAFQTLGPLDFALHSIAYAPMDDLKSPYVNCSRDGFKMAMEISVYSLTIAARHAAKAMPQGGSIVTLTYFGGEKVVPGYNLMGVCKAALDASVKYLAYDLGPQNIRVNAVSAGPVKTLAASAVGDSDKLAGLYEAVSPMRRNITRDEVGAAAMFLLSNLASGITGEILHVDCGYNTMGSPGRALEAAETAAVPTQGS</sequence>
<dbReference type="SUPFAM" id="SSF51735">
    <property type="entry name" value="NAD(P)-binding Rossmann-fold domains"/>
    <property type="match status" value="1"/>
</dbReference>
<evidence type="ECO:0000256" key="5">
    <source>
        <dbReference type="ARBA" id="ARBA00023002"/>
    </source>
</evidence>
<comment type="pathway">
    <text evidence="1">Lipid metabolism; fatty acid biosynthesis.</text>
</comment>
<dbReference type="Proteomes" id="UP000008631">
    <property type="component" value="Chromosome"/>
</dbReference>
<comment type="similarity">
    <text evidence="2 8">Belongs to the short-chain dehydrogenases/reductases (SDR) family. FabI subfamily.</text>
</comment>
<keyword evidence="7 8" id="KW-0275">Fatty acid biosynthesis</keyword>
<dbReference type="PANTHER" id="PTHR43159">
    <property type="entry name" value="ENOYL-[ACYL-CARRIER-PROTEIN] REDUCTASE"/>
    <property type="match status" value="1"/>
</dbReference>
<dbReference type="Gene3D" id="1.10.8.400">
    <property type="entry name" value="Enoyl acyl carrier protein reductase"/>
    <property type="match status" value="1"/>
</dbReference>
<evidence type="ECO:0000256" key="6">
    <source>
        <dbReference type="ARBA" id="ARBA00023098"/>
    </source>
</evidence>
<keyword evidence="8 11" id="KW-0520">NAD</keyword>
<dbReference type="RefSeq" id="WP_013565237.1">
    <property type="nucleotide sequence ID" value="NC_014962.1"/>
</dbReference>
<dbReference type="PANTHER" id="PTHR43159:SF2">
    <property type="entry name" value="ENOYL-[ACYL-CARRIER-PROTEIN] REDUCTASE [NADH], CHLOROPLASTIC"/>
    <property type="match status" value="1"/>
</dbReference>
<dbReference type="EC" id="1.3.1.9" evidence="8"/>
<proteinExistence type="inferred from homology"/>
<dbReference type="InterPro" id="IPR036291">
    <property type="entry name" value="NAD(P)-bd_dom_sf"/>
</dbReference>
<feature type="binding site" evidence="10">
    <location>
        <position position="96"/>
    </location>
    <ligand>
        <name>substrate</name>
    </ligand>
</feature>
<feature type="binding site" evidence="11">
    <location>
        <begin position="65"/>
        <end position="66"/>
    </location>
    <ligand>
        <name>NAD(+)</name>
        <dbReference type="ChEBI" id="CHEBI:57540"/>
    </ligand>
</feature>
<dbReference type="PIRSF" id="PIRSF000094">
    <property type="entry name" value="Enoyl-ACP_rdct"/>
    <property type="match status" value="1"/>
</dbReference>
<keyword evidence="13" id="KW-1185">Reference proteome</keyword>
<dbReference type="Pfam" id="PF13561">
    <property type="entry name" value="adh_short_C2"/>
    <property type="match status" value="1"/>
</dbReference>
<feature type="binding site" evidence="11">
    <location>
        <position position="13"/>
    </location>
    <ligand>
        <name>NAD(+)</name>
        <dbReference type="ChEBI" id="CHEBI:57540"/>
    </ligand>
</feature>
<evidence type="ECO:0000313" key="12">
    <source>
        <dbReference type="EMBL" id="ADV62949.1"/>
    </source>
</evidence>
<dbReference type="PRINTS" id="PR00081">
    <property type="entry name" value="GDHRDH"/>
</dbReference>
<dbReference type="KEGG" id="ipa:Isop_2372"/>
<feature type="binding site" evidence="11">
    <location>
        <position position="93"/>
    </location>
    <ligand>
        <name>NAD(+)</name>
        <dbReference type="ChEBI" id="CHEBI:57540"/>
    </ligand>
</feature>
<dbReference type="Gene3D" id="3.40.50.720">
    <property type="entry name" value="NAD(P)-binding Rossmann-like Domain"/>
    <property type="match status" value="1"/>
</dbReference>
<dbReference type="AlphaFoldDB" id="E8QWP9"/>
<dbReference type="InParanoid" id="E8QWP9"/>
<dbReference type="FunCoup" id="E8QWP9">
    <property type="interactions" value="327"/>
</dbReference>
<keyword evidence="3 8" id="KW-0444">Lipid biosynthesis</keyword>
<organism evidence="12 13">
    <name type="scientific">Isosphaera pallida (strain ATCC 43644 / DSM 9630 / IS1B)</name>
    <dbReference type="NCBI Taxonomy" id="575540"/>
    <lineage>
        <taxon>Bacteria</taxon>
        <taxon>Pseudomonadati</taxon>
        <taxon>Planctomycetota</taxon>
        <taxon>Planctomycetia</taxon>
        <taxon>Isosphaerales</taxon>
        <taxon>Isosphaeraceae</taxon>
        <taxon>Isosphaera</taxon>
    </lineage>
</organism>
<evidence type="ECO:0000256" key="11">
    <source>
        <dbReference type="PIRSR" id="PIRSR000094-3"/>
    </source>
</evidence>